<protein>
    <submittedName>
        <fullName evidence="2">Uncharacterized protein</fullName>
    </submittedName>
</protein>
<sequence length="176" mass="19465">MLTSSSKLFWRACKRRYWSSYDRLSGDRPAHVPELEVLFNVALNVLAVNELEVELGNLSRKVIETRFSCGHLLFDFGDLGGTHKGWKLVQSCLISPAGPVKKRTHQSLVATQKVCPRRLERAGLRHPHHPRQACYSAEAGAARPALRWRGAAGLISKPQSPATPSPAAPPPCAIRR</sequence>
<keyword evidence="3" id="KW-1185">Reference proteome</keyword>
<evidence type="ECO:0000256" key="1">
    <source>
        <dbReference type="SAM" id="MobiDB-lite"/>
    </source>
</evidence>
<dbReference type="EMBL" id="JAEFCI010005785">
    <property type="protein sequence ID" value="KAG5460096.1"/>
    <property type="molecule type" value="Genomic_DNA"/>
</dbReference>
<feature type="region of interest" description="Disordered" evidence="1">
    <location>
        <begin position="150"/>
        <end position="176"/>
    </location>
</feature>
<reference evidence="2 3" key="1">
    <citation type="journal article" name="Sci. Rep.">
        <title>Genome-scale phylogenetic analyses confirm Olpidium as the closest living zoosporic fungus to the non-flagellated, terrestrial fungi.</title>
        <authorList>
            <person name="Chang Y."/>
            <person name="Rochon D."/>
            <person name="Sekimoto S."/>
            <person name="Wang Y."/>
            <person name="Chovatia M."/>
            <person name="Sandor L."/>
            <person name="Salamov A."/>
            <person name="Grigoriev I.V."/>
            <person name="Stajich J.E."/>
            <person name="Spatafora J.W."/>
        </authorList>
    </citation>
    <scope>NUCLEOTIDE SEQUENCE [LARGE SCALE GENOMIC DNA]</scope>
    <source>
        <strain evidence="2">S191</strain>
    </source>
</reference>
<gene>
    <name evidence="2" type="ORF">BJ554DRAFT_7902</name>
</gene>
<dbReference type="Proteomes" id="UP000673691">
    <property type="component" value="Unassembled WGS sequence"/>
</dbReference>
<feature type="compositionally biased region" description="Pro residues" evidence="1">
    <location>
        <begin position="161"/>
        <end position="176"/>
    </location>
</feature>
<name>A0A8H7ZVA2_9FUNG</name>
<accession>A0A8H7ZVA2</accession>
<evidence type="ECO:0000313" key="2">
    <source>
        <dbReference type="EMBL" id="KAG5460096.1"/>
    </source>
</evidence>
<evidence type="ECO:0000313" key="3">
    <source>
        <dbReference type="Proteomes" id="UP000673691"/>
    </source>
</evidence>
<organism evidence="2 3">
    <name type="scientific">Olpidium bornovanus</name>
    <dbReference type="NCBI Taxonomy" id="278681"/>
    <lineage>
        <taxon>Eukaryota</taxon>
        <taxon>Fungi</taxon>
        <taxon>Fungi incertae sedis</taxon>
        <taxon>Olpidiomycota</taxon>
        <taxon>Olpidiomycotina</taxon>
        <taxon>Olpidiomycetes</taxon>
        <taxon>Olpidiales</taxon>
        <taxon>Olpidiaceae</taxon>
        <taxon>Olpidium</taxon>
    </lineage>
</organism>
<proteinExistence type="predicted"/>
<dbReference type="AlphaFoldDB" id="A0A8H7ZVA2"/>
<comment type="caution">
    <text evidence="2">The sequence shown here is derived from an EMBL/GenBank/DDBJ whole genome shotgun (WGS) entry which is preliminary data.</text>
</comment>